<dbReference type="EMBL" id="CAADFC020000011">
    <property type="protein sequence ID" value="VIO70520.1"/>
    <property type="molecule type" value="Genomic_DNA"/>
</dbReference>
<organism evidence="4 5">
    <name type="scientific">Bradyrhizobium ivorense</name>
    <dbReference type="NCBI Taxonomy" id="2511166"/>
    <lineage>
        <taxon>Bacteria</taxon>
        <taxon>Pseudomonadati</taxon>
        <taxon>Pseudomonadota</taxon>
        <taxon>Alphaproteobacteria</taxon>
        <taxon>Hyphomicrobiales</taxon>
        <taxon>Nitrobacteraceae</taxon>
        <taxon>Bradyrhizobium</taxon>
    </lineage>
</organism>
<keyword evidence="4" id="KW-0378">Hydrolase</keyword>
<reference evidence="4" key="1">
    <citation type="submission" date="2019-02" db="EMBL/GenBank/DDBJ databases">
        <authorList>
            <person name="Pothier F.J."/>
        </authorList>
    </citation>
    <scope>NUCLEOTIDE SEQUENCE</scope>
    <source>
        <strain evidence="4">CI-1B</strain>
    </source>
</reference>
<dbReference type="GO" id="GO:0005524">
    <property type="term" value="F:ATP binding"/>
    <property type="evidence" value="ECO:0007669"/>
    <property type="project" value="UniProtKB-KW"/>
</dbReference>
<keyword evidence="3 4" id="KW-0067">ATP-binding</keyword>
<protein>
    <submittedName>
        <fullName evidence="4">Bicarbonate transport ATP-binding protein CmpD</fullName>
        <ecNumber evidence="4">3.6.3.-</ecNumber>
    </submittedName>
</protein>
<dbReference type="AlphaFoldDB" id="A0A508T898"/>
<keyword evidence="2" id="KW-0547">Nucleotide-binding</keyword>
<evidence type="ECO:0000313" key="5">
    <source>
        <dbReference type="Proteomes" id="UP000328092"/>
    </source>
</evidence>
<dbReference type="GO" id="GO:0016787">
    <property type="term" value="F:hydrolase activity"/>
    <property type="evidence" value="ECO:0007669"/>
    <property type="project" value="UniProtKB-KW"/>
</dbReference>
<comment type="caution">
    <text evidence="4">The sequence shown here is derived from an EMBL/GenBank/DDBJ whole genome shotgun (WGS) entry which is preliminary data.</text>
</comment>
<evidence type="ECO:0000256" key="3">
    <source>
        <dbReference type="ARBA" id="ARBA00022840"/>
    </source>
</evidence>
<keyword evidence="1" id="KW-0813">Transport</keyword>
<dbReference type="Proteomes" id="UP000328092">
    <property type="component" value="Unassembled WGS sequence"/>
</dbReference>
<proteinExistence type="predicted"/>
<evidence type="ECO:0000313" key="4">
    <source>
        <dbReference type="EMBL" id="VIO70520.1"/>
    </source>
</evidence>
<evidence type="ECO:0000256" key="1">
    <source>
        <dbReference type="ARBA" id="ARBA00022448"/>
    </source>
</evidence>
<dbReference type="InterPro" id="IPR027417">
    <property type="entry name" value="P-loop_NTPase"/>
</dbReference>
<name>A0A508T898_9BRAD</name>
<dbReference type="EC" id="3.6.3.-" evidence="4"/>
<dbReference type="InterPro" id="IPR051120">
    <property type="entry name" value="ABC_AA/LPS_Transport"/>
</dbReference>
<evidence type="ECO:0000256" key="2">
    <source>
        <dbReference type="ARBA" id="ARBA00022741"/>
    </source>
</evidence>
<gene>
    <name evidence="4" type="primary">cmpD_3</name>
    <name evidence="4" type="ORF">CI1B_31740</name>
</gene>
<accession>A0A508T898</accession>
<dbReference type="GO" id="GO:0005886">
    <property type="term" value="C:plasma membrane"/>
    <property type="evidence" value="ECO:0007669"/>
    <property type="project" value="TreeGrafter"/>
</dbReference>
<sequence>MSKNRRCPVGIWSRRIEAENRAATKDVIGFLHLGDVRERTAGALPYGSQKWGELARALVARPTLLLLDEPFAGVTLSEKLALSEHVRHARNSYGATIVLIEHDMGVVMGLSGRIAVLDNGRKIADGASRSGGGRRLPGRRASGRHGARDLMFDYQFLVESLVGRLLSGGYARWSRSASC</sequence>
<keyword evidence="5" id="KW-1185">Reference proteome</keyword>
<dbReference type="Gene3D" id="3.40.50.300">
    <property type="entry name" value="P-loop containing nucleotide triphosphate hydrolases"/>
    <property type="match status" value="1"/>
</dbReference>
<dbReference type="PANTHER" id="PTHR45772">
    <property type="entry name" value="CONSERVED COMPONENT OF ABC TRANSPORTER FOR NATURAL AMINO ACIDS-RELATED"/>
    <property type="match status" value="1"/>
</dbReference>
<dbReference type="SUPFAM" id="SSF52540">
    <property type="entry name" value="P-loop containing nucleoside triphosphate hydrolases"/>
    <property type="match status" value="1"/>
</dbReference>